<accession>A0ABQ1PX99</accession>
<keyword evidence="2" id="KW-1185">Reference proteome</keyword>
<protein>
    <submittedName>
        <fullName evidence="1">Uncharacterized protein</fullName>
    </submittedName>
</protein>
<evidence type="ECO:0000313" key="1">
    <source>
        <dbReference type="EMBL" id="GGD05762.1"/>
    </source>
</evidence>
<gene>
    <name evidence="1" type="ORF">GCM10011573_38980</name>
</gene>
<name>A0ABQ1PX99_9ENTE</name>
<proteinExistence type="predicted"/>
<dbReference type="RefSeq" id="WP_088269573.1">
    <property type="nucleotide sequence ID" value="NZ_BMKI01000026.1"/>
</dbReference>
<dbReference type="EMBL" id="BMKI01000026">
    <property type="protein sequence ID" value="GGD05762.1"/>
    <property type="molecule type" value="Genomic_DNA"/>
</dbReference>
<sequence length="96" mass="11139">MAQLYWHDTIPNRLIMHENNGRPGSSLIMDLFSGNVISVYQDSDVPVVRDKFEAMDESVNFELDDYIFLLQSQINLLEGWKKNEYKKETGSEIHSS</sequence>
<comment type="caution">
    <text evidence="1">The sequence shown here is derived from an EMBL/GenBank/DDBJ whole genome shotgun (WGS) entry which is preliminary data.</text>
</comment>
<reference evidence="2" key="1">
    <citation type="journal article" date="2019" name="Int. J. Syst. Evol. Microbiol.">
        <title>The Global Catalogue of Microorganisms (GCM) 10K type strain sequencing project: providing services to taxonomists for standard genome sequencing and annotation.</title>
        <authorList>
            <consortium name="The Broad Institute Genomics Platform"/>
            <consortium name="The Broad Institute Genome Sequencing Center for Infectious Disease"/>
            <person name="Wu L."/>
            <person name="Ma J."/>
        </authorList>
    </citation>
    <scope>NUCLEOTIDE SEQUENCE [LARGE SCALE GENOMIC DNA]</scope>
    <source>
        <strain evidence="2">CGMCC 1.15942</strain>
    </source>
</reference>
<organism evidence="1 2">
    <name type="scientific">Enterococcus wangshanyuanii</name>
    <dbReference type="NCBI Taxonomy" id="2005703"/>
    <lineage>
        <taxon>Bacteria</taxon>
        <taxon>Bacillati</taxon>
        <taxon>Bacillota</taxon>
        <taxon>Bacilli</taxon>
        <taxon>Lactobacillales</taxon>
        <taxon>Enterococcaceae</taxon>
        <taxon>Enterococcus</taxon>
    </lineage>
</organism>
<evidence type="ECO:0000313" key="2">
    <source>
        <dbReference type="Proteomes" id="UP000630615"/>
    </source>
</evidence>
<dbReference type="Proteomes" id="UP000630615">
    <property type="component" value="Unassembled WGS sequence"/>
</dbReference>